<dbReference type="Proteomes" id="UP001597371">
    <property type="component" value="Unassembled WGS sequence"/>
</dbReference>
<dbReference type="InterPro" id="IPR019660">
    <property type="entry name" value="Put_sensory_transdc_reg_YbjN"/>
</dbReference>
<evidence type="ECO:0000313" key="2">
    <source>
        <dbReference type="Proteomes" id="UP001597371"/>
    </source>
</evidence>
<name>A0ABW5CG90_9HYPH</name>
<organism evidence="1 2">
    <name type="scientific">Aureimonas populi</name>
    <dbReference type="NCBI Taxonomy" id="1701758"/>
    <lineage>
        <taxon>Bacteria</taxon>
        <taxon>Pseudomonadati</taxon>
        <taxon>Pseudomonadota</taxon>
        <taxon>Alphaproteobacteria</taxon>
        <taxon>Hyphomicrobiales</taxon>
        <taxon>Aurantimonadaceae</taxon>
        <taxon>Aureimonas</taxon>
    </lineage>
</organism>
<gene>
    <name evidence="1" type="ORF">ACFSKQ_02210</name>
</gene>
<dbReference type="RefSeq" id="WP_209735771.1">
    <property type="nucleotide sequence ID" value="NZ_CP072611.1"/>
</dbReference>
<protein>
    <submittedName>
        <fullName evidence="1">YbjN domain-containing protein</fullName>
    </submittedName>
</protein>
<keyword evidence="2" id="KW-1185">Reference proteome</keyword>
<dbReference type="CDD" id="cd17033">
    <property type="entry name" value="DR1245-like"/>
    <property type="match status" value="1"/>
</dbReference>
<evidence type="ECO:0000313" key="1">
    <source>
        <dbReference type="EMBL" id="MFD2236274.1"/>
    </source>
</evidence>
<accession>A0ABW5CG90</accession>
<reference evidence="2" key="1">
    <citation type="journal article" date="2019" name="Int. J. Syst. Evol. Microbiol.">
        <title>The Global Catalogue of Microorganisms (GCM) 10K type strain sequencing project: providing services to taxonomists for standard genome sequencing and annotation.</title>
        <authorList>
            <consortium name="The Broad Institute Genomics Platform"/>
            <consortium name="The Broad Institute Genome Sequencing Center for Infectious Disease"/>
            <person name="Wu L."/>
            <person name="Ma J."/>
        </authorList>
    </citation>
    <scope>NUCLEOTIDE SEQUENCE [LARGE SCALE GENOMIC DNA]</scope>
    <source>
        <strain evidence="2">ZS-35-S2</strain>
    </source>
</reference>
<comment type="caution">
    <text evidence="1">The sequence shown here is derived from an EMBL/GenBank/DDBJ whole genome shotgun (WGS) entry which is preliminary data.</text>
</comment>
<sequence length="166" mass="18840">MQLAEVQFRRQSNPVDMVELVAASRDWAFERPCDDEIEMSVDGTRARYSLSLSWMEHCEALHLGCAFELKVPAHREAEVLRLLARTNEAMLLGHFDLWPAEGAVMFRHALLLSGNAEPTSEQAERLLTLALENCERYFDAFHFVIWANKTAEEALACAMFETVGHA</sequence>
<dbReference type="Pfam" id="PF10722">
    <property type="entry name" value="YbjN"/>
    <property type="match status" value="1"/>
</dbReference>
<proteinExistence type="predicted"/>
<dbReference type="EMBL" id="JBHUIJ010000002">
    <property type="protein sequence ID" value="MFD2236274.1"/>
    <property type="molecule type" value="Genomic_DNA"/>
</dbReference>